<dbReference type="STRING" id="188937.MA_1999"/>
<dbReference type="PhylomeDB" id="Q8TPB4"/>
<accession>Q8TPB4</accession>
<evidence type="ECO:0000256" key="1">
    <source>
        <dbReference type="ARBA" id="ARBA00004141"/>
    </source>
</evidence>
<keyword evidence="8" id="KW-1185">Reference proteome</keyword>
<evidence type="ECO:0000259" key="6">
    <source>
        <dbReference type="PROSITE" id="PS50801"/>
    </source>
</evidence>
<evidence type="ECO:0000313" key="7">
    <source>
        <dbReference type="EMBL" id="AAM05402.1"/>
    </source>
</evidence>
<feature type="transmembrane region" description="Helical" evidence="5">
    <location>
        <begin position="83"/>
        <end position="104"/>
    </location>
</feature>
<dbReference type="Pfam" id="PF01740">
    <property type="entry name" value="STAS"/>
    <property type="match status" value="1"/>
</dbReference>
<dbReference type="GO" id="GO:0022857">
    <property type="term" value="F:transmembrane transporter activity"/>
    <property type="evidence" value="ECO:0000318"/>
    <property type="project" value="GO_Central"/>
</dbReference>
<feature type="transmembrane region" description="Helical" evidence="5">
    <location>
        <begin position="137"/>
        <end position="158"/>
    </location>
</feature>
<keyword evidence="3 5" id="KW-1133">Transmembrane helix</keyword>
<dbReference type="InterPro" id="IPR036513">
    <property type="entry name" value="STAS_dom_sf"/>
</dbReference>
<keyword evidence="4 5" id="KW-0472">Membrane</keyword>
<dbReference type="EnsemblBacteria" id="AAM05402">
    <property type="protein sequence ID" value="AAM05402"/>
    <property type="gene ID" value="MA_1999"/>
</dbReference>
<dbReference type="CDD" id="cd07042">
    <property type="entry name" value="STAS_SulP_like_sulfate_transporter"/>
    <property type="match status" value="1"/>
</dbReference>
<dbReference type="Gene3D" id="3.30.750.24">
    <property type="entry name" value="STAS domain"/>
    <property type="match status" value="1"/>
</dbReference>
<protein>
    <submittedName>
        <fullName evidence="7">Sulfate transporter</fullName>
    </submittedName>
</protein>
<feature type="domain" description="STAS" evidence="6">
    <location>
        <begin position="474"/>
        <end position="588"/>
    </location>
</feature>
<dbReference type="AlphaFoldDB" id="Q8TPB4"/>
<proteinExistence type="predicted"/>
<dbReference type="Proteomes" id="UP000002487">
    <property type="component" value="Chromosome"/>
</dbReference>
<keyword evidence="2 5" id="KW-0812">Transmembrane</keyword>
<dbReference type="KEGG" id="mac:MA_1999"/>
<dbReference type="GO" id="GO:0005886">
    <property type="term" value="C:plasma membrane"/>
    <property type="evidence" value="ECO:0000318"/>
    <property type="project" value="GO_Central"/>
</dbReference>
<feature type="transmembrane region" description="Helical" evidence="5">
    <location>
        <begin position="111"/>
        <end position="131"/>
    </location>
</feature>
<dbReference type="InterPro" id="IPR001902">
    <property type="entry name" value="SLC26A/SulP_fam"/>
</dbReference>
<evidence type="ECO:0000256" key="2">
    <source>
        <dbReference type="ARBA" id="ARBA00022692"/>
    </source>
</evidence>
<gene>
    <name evidence="7" type="ordered locus">MA_1999</name>
</gene>
<feature type="transmembrane region" description="Helical" evidence="5">
    <location>
        <begin position="214"/>
        <end position="232"/>
    </location>
</feature>
<reference evidence="7 8" key="1">
    <citation type="journal article" date="2002" name="Genome Res.">
        <title>The genome of Methanosarcina acetivorans reveals extensive metabolic and physiological diversity.</title>
        <authorList>
            <person name="Galagan J.E."/>
            <person name="Nusbaum C."/>
            <person name="Roy A."/>
            <person name="Endrizzi M.G."/>
            <person name="Macdonald P."/>
            <person name="FitzHugh W."/>
            <person name="Calvo S."/>
            <person name="Engels R."/>
            <person name="Smirnov S."/>
            <person name="Atnoor D."/>
            <person name="Brown A."/>
            <person name="Allen N."/>
            <person name="Naylor J."/>
            <person name="Stange-Thomann N."/>
            <person name="DeArellano K."/>
            <person name="Johnson R."/>
            <person name="Linton L."/>
            <person name="McEwan P."/>
            <person name="McKernan K."/>
            <person name="Talamas J."/>
            <person name="Tirrell A."/>
            <person name="Ye W."/>
            <person name="Zimmer A."/>
            <person name="Barber R.D."/>
            <person name="Cann I."/>
            <person name="Graham D.E."/>
            <person name="Grahame D.A."/>
            <person name="Guss A."/>
            <person name="Hedderich R."/>
            <person name="Ingram-Smith C."/>
            <person name="Kuettner C.H."/>
            <person name="Krzycki J.A."/>
            <person name="Leigh J.A."/>
            <person name="Li W."/>
            <person name="Liu J."/>
            <person name="Mukhopadhyay B."/>
            <person name="Reeve J.N."/>
            <person name="Smith K."/>
            <person name="Springer T.A."/>
            <person name="Umayam L.A."/>
            <person name="White O."/>
            <person name="White R.H."/>
            <person name="de Macario E.C."/>
            <person name="Ferry J.G."/>
            <person name="Jarrell K.F."/>
            <person name="Jing H."/>
            <person name="Macario A.J.L."/>
            <person name="Paulsen I."/>
            <person name="Pritchett M."/>
            <person name="Sowers K.R."/>
            <person name="Swanson R.V."/>
            <person name="Zinder S.H."/>
            <person name="Lander E."/>
            <person name="Metcalf W.W."/>
            <person name="Birren B."/>
        </authorList>
    </citation>
    <scope>NUCLEOTIDE SEQUENCE [LARGE SCALE GENOMIC DNA]</scope>
    <source>
        <strain evidence="8">ATCC 35395 / DSM 2834 / JCM 12185 / C2A</strain>
    </source>
</reference>
<dbReference type="PANTHER" id="PTHR11814">
    <property type="entry name" value="SULFATE TRANSPORTER"/>
    <property type="match status" value="1"/>
</dbReference>
<name>Q8TPB4_METAC</name>
<dbReference type="InParanoid" id="Q8TPB4"/>
<feature type="transmembrane region" description="Helical" evidence="5">
    <location>
        <begin position="326"/>
        <end position="343"/>
    </location>
</feature>
<organism evidence="7 8">
    <name type="scientific">Methanosarcina acetivorans (strain ATCC 35395 / DSM 2834 / JCM 12185 / C2A)</name>
    <dbReference type="NCBI Taxonomy" id="188937"/>
    <lineage>
        <taxon>Archaea</taxon>
        <taxon>Methanobacteriati</taxon>
        <taxon>Methanobacteriota</taxon>
        <taxon>Stenosarchaea group</taxon>
        <taxon>Methanomicrobia</taxon>
        <taxon>Methanosarcinales</taxon>
        <taxon>Methanosarcinaceae</taxon>
        <taxon>Methanosarcina</taxon>
    </lineage>
</organism>
<evidence type="ECO:0000313" key="8">
    <source>
        <dbReference type="Proteomes" id="UP000002487"/>
    </source>
</evidence>
<sequence>MAESWQLNRFRRFLVHEFKSRIIFNGEIKANMTHEKNPKRFLHFPFFQGAFPSSPKQIPLEITAGIAFAAFAIPEVMGYTKIAGMPLVTGIYTILLPMLVFAIFGSSRHLVVGADSATAAIIASGLITMAVPGSPQYVAYAGMIALIAAIFLLIAGLLQLGFLADFLSHTVLIGFLTGVGIRISISQLAGMFGISAGSYGTFMQLASLVRDLDLTNVPTLIVSLSVIGIIFLSERIGSKVPGALIAIIGAIAASWMFDLTSYGIIILDAVPGGLPHLSFPQVPLSDIPKLFNISVACFLIILAQSAATSRAYSVKFSDTFNENSDLIGLSLANAAAGISGTFVVNGSPTKTEMVRSVGGQTQLTQLTTVFIVLIVLMFFTRPFAYLPTAVLSSMVFLIGLRLIDTEGMTALHRQRPVEFNVALITAMTVVVIGVEQGIVIAIVLSVIAHLRHSYRPLNLLLVPKPGGAMRTVPLEKGQQAVEGLLIYRFGSNLYFANENRFTKEIIELAKKDGSLKWFCISATNIGDIDFTAIEAFKNVCIQLQQMNITLVLSEVVQPVMNELDRDGITKMIGRDHIFESVQDVIEAYKRTAD</sequence>
<dbReference type="InterPro" id="IPR002645">
    <property type="entry name" value="STAS_dom"/>
</dbReference>
<dbReference type="SUPFAM" id="SSF52091">
    <property type="entry name" value="SpoIIaa-like"/>
    <property type="match status" value="1"/>
</dbReference>
<dbReference type="InterPro" id="IPR011547">
    <property type="entry name" value="SLC26A/SulP_dom"/>
</dbReference>
<evidence type="ECO:0000256" key="3">
    <source>
        <dbReference type="ARBA" id="ARBA00022989"/>
    </source>
</evidence>
<feature type="transmembrane region" description="Helical" evidence="5">
    <location>
        <begin position="170"/>
        <end position="194"/>
    </location>
</feature>
<comment type="subcellular location">
    <subcellularLocation>
        <location evidence="1">Membrane</location>
        <topology evidence="1">Multi-pass membrane protein</topology>
    </subcellularLocation>
</comment>
<dbReference type="Pfam" id="PF00916">
    <property type="entry name" value="Sulfate_transp"/>
    <property type="match status" value="1"/>
</dbReference>
<feature type="transmembrane region" description="Helical" evidence="5">
    <location>
        <begin position="423"/>
        <end position="447"/>
    </location>
</feature>
<evidence type="ECO:0000256" key="4">
    <source>
        <dbReference type="ARBA" id="ARBA00023136"/>
    </source>
</evidence>
<feature type="transmembrane region" description="Helical" evidence="5">
    <location>
        <begin position="244"/>
        <end position="267"/>
    </location>
</feature>
<dbReference type="EMBL" id="AE010299">
    <property type="protein sequence ID" value="AAM05402.1"/>
    <property type="molecule type" value="Genomic_DNA"/>
</dbReference>
<dbReference type="HOGENOM" id="CLU_003182_13_0_2"/>
<evidence type="ECO:0000256" key="5">
    <source>
        <dbReference type="SAM" id="Phobius"/>
    </source>
</evidence>
<dbReference type="GO" id="GO:0055085">
    <property type="term" value="P:transmembrane transport"/>
    <property type="evidence" value="ECO:0000318"/>
    <property type="project" value="GO_Central"/>
</dbReference>
<dbReference type="PROSITE" id="PS50801">
    <property type="entry name" value="STAS"/>
    <property type="match status" value="1"/>
</dbReference>